<evidence type="ECO:0000313" key="2">
    <source>
        <dbReference type="EMBL" id="ABB46821.1"/>
    </source>
</evidence>
<dbReference type="AlphaFoldDB" id="Q33AV4"/>
<reference evidence="2" key="3">
    <citation type="submission" date="2006-07" db="EMBL/GenBank/DDBJ databases">
        <authorList>
            <person name="Buell R."/>
        </authorList>
    </citation>
    <scope>NUCLEOTIDE SEQUENCE</scope>
</reference>
<reference evidence="2" key="1">
    <citation type="journal article" date="2003" name="Science">
        <title>In-depth view of structure, activity, and evolution of rice chromosome 10.</title>
        <authorList>
            <consortium name="Rice Chromosome 10 Sequencing Consortium"/>
        </authorList>
    </citation>
    <scope>NUCLEOTIDE SEQUENCE [LARGE SCALE GENOMIC DNA]</scope>
</reference>
<gene>
    <name evidence="2" type="ordered locus">LOC_Os10g07500</name>
</gene>
<feature type="compositionally biased region" description="Basic and acidic residues" evidence="1">
    <location>
        <begin position="55"/>
        <end position="68"/>
    </location>
</feature>
<protein>
    <submittedName>
        <fullName evidence="2">Uncharacterized protein</fullName>
    </submittedName>
</protein>
<reference evidence="2" key="2">
    <citation type="submission" date="2003-05" db="EMBL/GenBank/DDBJ databases">
        <authorList>
            <person name="Buell C.R."/>
            <person name="Wing R.A."/>
            <person name="McCombie W.R."/>
            <person name="Messing J."/>
            <person name="Yuan Q."/>
            <person name="Ouyang S."/>
        </authorList>
    </citation>
    <scope>NUCLEOTIDE SEQUENCE</scope>
</reference>
<organism evidence="2">
    <name type="scientific">Oryza sativa subsp. japonica</name>
    <name type="common">Rice</name>
    <dbReference type="NCBI Taxonomy" id="39947"/>
    <lineage>
        <taxon>Eukaryota</taxon>
        <taxon>Viridiplantae</taxon>
        <taxon>Streptophyta</taxon>
        <taxon>Embryophyta</taxon>
        <taxon>Tracheophyta</taxon>
        <taxon>Spermatophyta</taxon>
        <taxon>Magnoliopsida</taxon>
        <taxon>Liliopsida</taxon>
        <taxon>Poales</taxon>
        <taxon>Poaceae</taxon>
        <taxon>BOP clade</taxon>
        <taxon>Oryzoideae</taxon>
        <taxon>Oryzeae</taxon>
        <taxon>Oryzinae</taxon>
        <taxon>Oryza</taxon>
        <taxon>Oryza sativa</taxon>
    </lineage>
</organism>
<feature type="region of interest" description="Disordered" evidence="1">
    <location>
        <begin position="24"/>
        <end position="78"/>
    </location>
</feature>
<sequence length="170" mass="17979">MLMEVPRGAVDAAGKARQLRDFSTRIGSSRVARSSPQARTLPSSSGPCQLRRRKDSTAYEERGPEERLVVGAASSPSRDQHYVLSPPHHCVGATKELCAELATSTTPSRISSGGSTMGSVGSLAHGGIRPCLIPRTIGVRDTSSPASLLCNRSSTSQAGTWYQYGTSCMV</sequence>
<proteinExistence type="predicted"/>
<evidence type="ECO:0000256" key="1">
    <source>
        <dbReference type="SAM" id="MobiDB-lite"/>
    </source>
</evidence>
<feature type="compositionally biased region" description="Polar residues" evidence="1">
    <location>
        <begin position="25"/>
        <end position="47"/>
    </location>
</feature>
<accession>Q33AV4</accession>
<name>Q33AV4_ORYSJ</name>
<dbReference type="EMBL" id="DP000086">
    <property type="protein sequence ID" value="ABB46821.1"/>
    <property type="molecule type" value="Genomic_DNA"/>
</dbReference>